<dbReference type="Proteomes" id="UP000317369">
    <property type="component" value="Chromosome"/>
</dbReference>
<name>A0A517YYB5_9BACT</name>
<dbReference type="GO" id="GO:0016491">
    <property type="term" value="F:oxidoreductase activity"/>
    <property type="evidence" value="ECO:0007669"/>
    <property type="project" value="UniProtKB-KW"/>
</dbReference>
<sequence>MCNKLIVTMRYRPLGDSGIHASVIGLGTWVTGGSPIWGQEPDDSESIRAIESAIEAGINFIDTAPIYGIGKSEEIVGRAIKGKRDQVVLATKCGLRWDDATGTAFGESYGKKIFRNTRPDSIQHEIEQSLQRLGTTYIDLYQIHWPTVDHMTMPVSDTLATLTKLQDQGKIRAIGVSNLSVNELDQYLKHAHIVSNQARFSMLTQKQEEAMIEECREMHIAFIAYQPLEQGLLTGKITRETTFEDGDIRSNYDWNPWFEPTRRDHVLDILDSWQDLTHKYDCTLAQLVLAWTIEQPGVTHVLAGARNVQQAEANARGGELVLGDHDIERITTDIKSLKSLI</sequence>
<dbReference type="InterPro" id="IPR023210">
    <property type="entry name" value="NADP_OxRdtase_dom"/>
</dbReference>
<reference evidence="3 4" key="1">
    <citation type="submission" date="2019-02" db="EMBL/GenBank/DDBJ databases">
        <title>Deep-cultivation of Planctomycetes and their phenomic and genomic characterization uncovers novel biology.</title>
        <authorList>
            <person name="Wiegand S."/>
            <person name="Jogler M."/>
            <person name="Boedeker C."/>
            <person name="Pinto D."/>
            <person name="Vollmers J."/>
            <person name="Rivas-Marin E."/>
            <person name="Kohn T."/>
            <person name="Peeters S.H."/>
            <person name="Heuer A."/>
            <person name="Rast P."/>
            <person name="Oberbeckmann S."/>
            <person name="Bunk B."/>
            <person name="Jeske O."/>
            <person name="Meyerdierks A."/>
            <person name="Storesund J.E."/>
            <person name="Kallscheuer N."/>
            <person name="Luecker S."/>
            <person name="Lage O.M."/>
            <person name="Pohl T."/>
            <person name="Merkel B.J."/>
            <person name="Hornburger P."/>
            <person name="Mueller R.-W."/>
            <person name="Bruemmer F."/>
            <person name="Labrenz M."/>
            <person name="Spormann A.M."/>
            <person name="Op den Camp H."/>
            <person name="Overmann J."/>
            <person name="Amann R."/>
            <person name="Jetten M.S.M."/>
            <person name="Mascher T."/>
            <person name="Medema M.H."/>
            <person name="Devos D.P."/>
            <person name="Kaster A.-K."/>
            <person name="Ovreas L."/>
            <person name="Rohde M."/>
            <person name="Galperin M.Y."/>
            <person name="Jogler C."/>
        </authorList>
    </citation>
    <scope>NUCLEOTIDE SEQUENCE [LARGE SCALE GENOMIC DNA]</scope>
    <source>
        <strain evidence="3 4">KS4</strain>
    </source>
</reference>
<dbReference type="InterPro" id="IPR036812">
    <property type="entry name" value="NAD(P)_OxRdtase_dom_sf"/>
</dbReference>
<dbReference type="EC" id="1.1.1.-" evidence="3"/>
<keyword evidence="4" id="KW-1185">Reference proteome</keyword>
<evidence type="ECO:0000313" key="3">
    <source>
        <dbReference type="EMBL" id="QDU35221.1"/>
    </source>
</evidence>
<evidence type="ECO:0000256" key="1">
    <source>
        <dbReference type="ARBA" id="ARBA00023002"/>
    </source>
</evidence>
<dbReference type="OrthoDB" id="9804790at2"/>
<dbReference type="PANTHER" id="PTHR43364:SF4">
    <property type="entry name" value="NAD(P)-LINKED OXIDOREDUCTASE SUPERFAMILY PROTEIN"/>
    <property type="match status" value="1"/>
</dbReference>
<dbReference type="AlphaFoldDB" id="A0A517YYB5"/>
<dbReference type="Pfam" id="PF00248">
    <property type="entry name" value="Aldo_ket_red"/>
    <property type="match status" value="1"/>
</dbReference>
<evidence type="ECO:0000313" key="4">
    <source>
        <dbReference type="Proteomes" id="UP000317369"/>
    </source>
</evidence>
<dbReference type="InterPro" id="IPR050523">
    <property type="entry name" value="AKR_Detox_Biosynth"/>
</dbReference>
<dbReference type="KEGG" id="pcor:KS4_33020"/>
<protein>
    <submittedName>
        <fullName evidence="3">General stress protein 69</fullName>
        <ecNumber evidence="3">1.1.1.-</ecNumber>
    </submittedName>
</protein>
<dbReference type="EMBL" id="CP036425">
    <property type="protein sequence ID" value="QDU35221.1"/>
    <property type="molecule type" value="Genomic_DNA"/>
</dbReference>
<dbReference type="SUPFAM" id="SSF51430">
    <property type="entry name" value="NAD(P)-linked oxidoreductase"/>
    <property type="match status" value="1"/>
</dbReference>
<dbReference type="GO" id="GO:0005829">
    <property type="term" value="C:cytosol"/>
    <property type="evidence" value="ECO:0007669"/>
    <property type="project" value="TreeGrafter"/>
</dbReference>
<accession>A0A517YYB5</accession>
<keyword evidence="1 3" id="KW-0560">Oxidoreductase</keyword>
<dbReference type="PANTHER" id="PTHR43364">
    <property type="entry name" value="NADH-SPECIFIC METHYLGLYOXAL REDUCTASE-RELATED"/>
    <property type="match status" value="1"/>
</dbReference>
<feature type="domain" description="NADP-dependent oxidoreductase" evidence="2">
    <location>
        <begin position="24"/>
        <end position="331"/>
    </location>
</feature>
<dbReference type="Gene3D" id="3.20.20.100">
    <property type="entry name" value="NADP-dependent oxidoreductase domain"/>
    <property type="match status" value="1"/>
</dbReference>
<evidence type="ECO:0000259" key="2">
    <source>
        <dbReference type="Pfam" id="PF00248"/>
    </source>
</evidence>
<gene>
    <name evidence="3" type="primary">yhdN_5</name>
    <name evidence="3" type="ORF">KS4_33020</name>
</gene>
<organism evidence="3 4">
    <name type="scientific">Poriferisphaera corsica</name>
    <dbReference type="NCBI Taxonomy" id="2528020"/>
    <lineage>
        <taxon>Bacteria</taxon>
        <taxon>Pseudomonadati</taxon>
        <taxon>Planctomycetota</taxon>
        <taxon>Phycisphaerae</taxon>
        <taxon>Phycisphaerales</taxon>
        <taxon>Phycisphaeraceae</taxon>
        <taxon>Poriferisphaera</taxon>
    </lineage>
</organism>
<proteinExistence type="predicted"/>